<dbReference type="CDD" id="cd07816">
    <property type="entry name" value="Bet_v1-like"/>
    <property type="match status" value="2"/>
</dbReference>
<sequence length="327" mass="34881">MGLITSETEITTAIPAARLFKAFVTDGDTLIPKIAPQAFKSFGILEGDGGPGTIKQIQMGEGAGLQFVKHKIESLDKESMSMSYTVIEGDPMLAKAEAIAVELKVEAAADGGSKGEHITTVTPKPGVEVKAEEAMAGKGMAMAVLNAVDAYLVANPQAYAYKKEIITMGVHVYTEENPSPVAPSRLFKALIGDSETLMPKLLPQVIKSLALVEGDGGVGSIRLIAFHEGVPSKSVKTRVDATDAEKFTHKYTLLEGDLLNEKIESISYEMEFAPGPDGGTIGKIKATYVTKGEGPPTEEERKKGKETSLAMFKVVEGYLQQNPDAYV</sequence>
<dbReference type="PANTHER" id="PTHR31213:SF70">
    <property type="entry name" value="MAJOR ALLERGEN PRU AR 1-LIKE"/>
    <property type="match status" value="1"/>
</dbReference>
<evidence type="ECO:0000256" key="1">
    <source>
        <dbReference type="ARBA" id="ARBA00009744"/>
    </source>
</evidence>
<gene>
    <name evidence="5" type="ORF">LITE_LOCUS37326</name>
</gene>
<dbReference type="Gene3D" id="3.30.530.20">
    <property type="match status" value="2"/>
</dbReference>
<accession>A0AAV0PA26</accession>
<organism evidence="5 6">
    <name type="scientific">Linum tenue</name>
    <dbReference type="NCBI Taxonomy" id="586396"/>
    <lineage>
        <taxon>Eukaryota</taxon>
        <taxon>Viridiplantae</taxon>
        <taxon>Streptophyta</taxon>
        <taxon>Embryophyta</taxon>
        <taxon>Tracheophyta</taxon>
        <taxon>Spermatophyta</taxon>
        <taxon>Magnoliopsida</taxon>
        <taxon>eudicotyledons</taxon>
        <taxon>Gunneridae</taxon>
        <taxon>Pentapetalae</taxon>
        <taxon>rosids</taxon>
        <taxon>fabids</taxon>
        <taxon>Malpighiales</taxon>
        <taxon>Linaceae</taxon>
        <taxon>Linum</taxon>
    </lineage>
</organism>
<evidence type="ECO:0000313" key="5">
    <source>
        <dbReference type="EMBL" id="CAI0467153.1"/>
    </source>
</evidence>
<evidence type="ECO:0000256" key="3">
    <source>
        <dbReference type="ARBA" id="ARBA00023265"/>
    </source>
</evidence>
<dbReference type="GO" id="GO:0038023">
    <property type="term" value="F:signaling receptor activity"/>
    <property type="evidence" value="ECO:0007669"/>
    <property type="project" value="InterPro"/>
</dbReference>
<dbReference type="PANTHER" id="PTHR31213">
    <property type="entry name" value="OS08G0374000 PROTEIN-RELATED"/>
    <property type="match status" value="1"/>
</dbReference>
<dbReference type="InterPro" id="IPR024949">
    <property type="entry name" value="Bet_v_I_allergen"/>
</dbReference>
<protein>
    <recommendedName>
        <fullName evidence="4">Bet v I/Major latex protein domain-containing protein</fullName>
    </recommendedName>
</protein>
<keyword evidence="2" id="KW-0611">Plant defense</keyword>
<dbReference type="GO" id="GO:0005634">
    <property type="term" value="C:nucleus"/>
    <property type="evidence" value="ECO:0007669"/>
    <property type="project" value="TreeGrafter"/>
</dbReference>
<feature type="domain" description="Bet v I/Major latex protein" evidence="4">
    <location>
        <begin position="168"/>
        <end position="321"/>
    </location>
</feature>
<evidence type="ECO:0000256" key="2">
    <source>
        <dbReference type="ARBA" id="ARBA00022821"/>
    </source>
</evidence>
<dbReference type="PRINTS" id="PR00634">
    <property type="entry name" value="BETALLERGEN"/>
</dbReference>
<dbReference type="GO" id="GO:0006952">
    <property type="term" value="P:defense response"/>
    <property type="evidence" value="ECO:0007669"/>
    <property type="project" value="UniProtKB-KW"/>
</dbReference>
<name>A0AAV0PA26_9ROSI</name>
<evidence type="ECO:0000259" key="4">
    <source>
        <dbReference type="Pfam" id="PF00407"/>
    </source>
</evidence>
<dbReference type="EMBL" id="CAMGYJ010000008">
    <property type="protein sequence ID" value="CAI0467153.1"/>
    <property type="molecule type" value="Genomic_DNA"/>
</dbReference>
<evidence type="ECO:0000313" key="6">
    <source>
        <dbReference type="Proteomes" id="UP001154282"/>
    </source>
</evidence>
<feature type="domain" description="Bet v I/Major latex protein" evidence="4">
    <location>
        <begin position="5"/>
        <end position="111"/>
    </location>
</feature>
<comment type="similarity">
    <text evidence="1">Belongs to the BetVI family.</text>
</comment>
<dbReference type="Pfam" id="PF00407">
    <property type="entry name" value="Bet_v_1"/>
    <property type="match status" value="2"/>
</dbReference>
<dbReference type="GO" id="GO:0004864">
    <property type="term" value="F:protein phosphatase inhibitor activity"/>
    <property type="evidence" value="ECO:0007669"/>
    <property type="project" value="InterPro"/>
</dbReference>
<dbReference type="AlphaFoldDB" id="A0AAV0PA26"/>
<reference evidence="5" key="1">
    <citation type="submission" date="2022-08" db="EMBL/GenBank/DDBJ databases">
        <authorList>
            <person name="Gutierrez-Valencia J."/>
        </authorList>
    </citation>
    <scope>NUCLEOTIDE SEQUENCE</scope>
</reference>
<dbReference type="GO" id="GO:0010427">
    <property type="term" value="F:abscisic acid binding"/>
    <property type="evidence" value="ECO:0007669"/>
    <property type="project" value="InterPro"/>
</dbReference>
<keyword evidence="6" id="KW-1185">Reference proteome</keyword>
<comment type="caution">
    <text evidence="5">The sequence shown here is derived from an EMBL/GenBank/DDBJ whole genome shotgun (WGS) entry which is preliminary data.</text>
</comment>
<dbReference type="GO" id="GO:0009738">
    <property type="term" value="P:abscisic acid-activated signaling pathway"/>
    <property type="evidence" value="ECO:0007669"/>
    <property type="project" value="InterPro"/>
</dbReference>
<dbReference type="GO" id="GO:0005737">
    <property type="term" value="C:cytoplasm"/>
    <property type="evidence" value="ECO:0007669"/>
    <property type="project" value="TreeGrafter"/>
</dbReference>
<dbReference type="SUPFAM" id="SSF55961">
    <property type="entry name" value="Bet v1-like"/>
    <property type="match status" value="2"/>
</dbReference>
<dbReference type="InterPro" id="IPR023393">
    <property type="entry name" value="START-like_dom_sf"/>
</dbReference>
<proteinExistence type="inferred from homology"/>
<dbReference type="InterPro" id="IPR000916">
    <property type="entry name" value="Bet_v_I/MLP"/>
</dbReference>
<dbReference type="InterPro" id="IPR050279">
    <property type="entry name" value="Plant_def-hormone_signal"/>
</dbReference>
<dbReference type="Proteomes" id="UP001154282">
    <property type="component" value="Unassembled WGS sequence"/>
</dbReference>
<keyword evidence="3" id="KW-0568">Pathogenesis-related protein</keyword>
<dbReference type="FunFam" id="3.30.530.20:FF:000007">
    <property type="entry name" value="Major pollen allergen Bet v 1-A"/>
    <property type="match status" value="2"/>
</dbReference>